<evidence type="ECO:0000313" key="2">
    <source>
        <dbReference type="EMBL" id="KAK2655139.1"/>
    </source>
</evidence>
<dbReference type="EMBL" id="JANJYI010000003">
    <property type="protein sequence ID" value="KAK2655139.1"/>
    <property type="molecule type" value="Genomic_DNA"/>
</dbReference>
<gene>
    <name evidence="2" type="ORF">Ddye_008191</name>
</gene>
<organism evidence="2 3">
    <name type="scientific">Dipteronia dyeriana</name>
    <dbReference type="NCBI Taxonomy" id="168575"/>
    <lineage>
        <taxon>Eukaryota</taxon>
        <taxon>Viridiplantae</taxon>
        <taxon>Streptophyta</taxon>
        <taxon>Embryophyta</taxon>
        <taxon>Tracheophyta</taxon>
        <taxon>Spermatophyta</taxon>
        <taxon>Magnoliopsida</taxon>
        <taxon>eudicotyledons</taxon>
        <taxon>Gunneridae</taxon>
        <taxon>Pentapetalae</taxon>
        <taxon>rosids</taxon>
        <taxon>malvids</taxon>
        <taxon>Sapindales</taxon>
        <taxon>Sapindaceae</taxon>
        <taxon>Hippocastanoideae</taxon>
        <taxon>Acereae</taxon>
        <taxon>Dipteronia</taxon>
    </lineage>
</organism>
<dbReference type="Proteomes" id="UP001280121">
    <property type="component" value="Unassembled WGS sequence"/>
</dbReference>
<proteinExistence type="predicted"/>
<evidence type="ECO:0000256" key="1">
    <source>
        <dbReference type="SAM" id="Coils"/>
    </source>
</evidence>
<comment type="caution">
    <text evidence="2">The sequence shown here is derived from an EMBL/GenBank/DDBJ whole genome shotgun (WGS) entry which is preliminary data.</text>
</comment>
<sequence length="207" mass="23598">MDATHLRSKTRGVLLVTMCKDGNEMIYPLEFGFANSECSKSWTWFLKQLRGAYSHILQFTFYNSLATYTCLHNLCVFCIRPKEPAVAYGFAVACKNTFTVGSYEGPKGSCYNGVVIVSYVGVVLECIFQCLREQIANIERTISVERANARYLTVENEMLVRKVDNLEAEIINLHVQIEERDNELNGLYTIVEKLQKKLLEFDIPPSL</sequence>
<feature type="coiled-coil region" evidence="1">
    <location>
        <begin position="149"/>
        <end position="183"/>
    </location>
</feature>
<dbReference type="AlphaFoldDB" id="A0AAD9X969"/>
<keyword evidence="1" id="KW-0175">Coiled coil</keyword>
<evidence type="ECO:0008006" key="4">
    <source>
        <dbReference type="Google" id="ProtNLM"/>
    </source>
</evidence>
<name>A0AAD9X969_9ROSI</name>
<evidence type="ECO:0000313" key="3">
    <source>
        <dbReference type="Proteomes" id="UP001280121"/>
    </source>
</evidence>
<accession>A0AAD9X969</accession>
<reference evidence="2" key="1">
    <citation type="journal article" date="2023" name="Plant J.">
        <title>Genome sequences and population genomics provide insights into the demographic history, inbreeding, and mutation load of two 'living fossil' tree species of Dipteronia.</title>
        <authorList>
            <person name="Feng Y."/>
            <person name="Comes H.P."/>
            <person name="Chen J."/>
            <person name="Zhu S."/>
            <person name="Lu R."/>
            <person name="Zhang X."/>
            <person name="Li P."/>
            <person name="Qiu J."/>
            <person name="Olsen K.M."/>
            <person name="Qiu Y."/>
        </authorList>
    </citation>
    <scope>NUCLEOTIDE SEQUENCE</scope>
    <source>
        <strain evidence="2">KIB01</strain>
    </source>
</reference>
<protein>
    <recommendedName>
        <fullName evidence="4">MULE transposase domain-containing protein</fullName>
    </recommendedName>
</protein>
<keyword evidence="3" id="KW-1185">Reference proteome</keyword>